<dbReference type="Proteomes" id="UP000028945">
    <property type="component" value="Chromosome"/>
</dbReference>
<dbReference type="HOGENOM" id="CLU_018618_2_0_4"/>
<sequence>MTSLACVAQASGLVKPEIVIYPQGMTPEVLQTVSKALDAVIRTLDDEDTKEAMRVRFKARDAVVSALRIHGYYNARVDLIVGTDAFGETWEVSVNSGPPAKVYQVNQHFSGAVSLPQFSERLQKIKDQWPLNKGDVFVNDNWSKAKSDTLTQLSQQDFYYARMIDTQAIVNTSNQRVILNTSYDSGPAVKLGTLQIEGLNRVPERLIHRYVRYSEGDPYDANTLSKWQQQLMSTEYFRGVFIFPDAQVSLNEQEVTVPLKVKVTEGPSKQITANVGWTDDVGPKAELLYKQYILFHSPLTLNSGIGVDKTQQKVFLDVYKPPNLDGTVDSFGTLFNHYDNDGEDVKRFALGWKRTHEFKLDERSRVLFNSEWGARLNYDWVTRDNDDKYSLPTVVATWTGMRRDVDDIYNPTRGNLVAIGLGAGIAGGSHSHRPFTRMDLRYQYWFSLSPKDIVTIRAQAGQVFADDQVTIPYDFGYRLGGARTLRGYRYEQFGQEIGDGVTVGAKAMMAAGVEYIHYFNDMLGMSTFIDMGNTARYIKDVEPVLGYGIGAVAKTPAGPFELQFAWGQKDRKLRIHFSLGMAF</sequence>
<dbReference type="PANTHER" id="PTHR12815">
    <property type="entry name" value="SORTING AND ASSEMBLY MACHINERY SAMM50 PROTEIN FAMILY MEMBER"/>
    <property type="match status" value="1"/>
</dbReference>
<dbReference type="KEGG" id="bpsi:IX83_03230"/>
<dbReference type="Gene3D" id="3.10.20.310">
    <property type="entry name" value="membrane protein fhac"/>
    <property type="match status" value="1"/>
</dbReference>
<name>A0A077DGZ1_9BURK</name>
<evidence type="ECO:0000259" key="7">
    <source>
        <dbReference type="Pfam" id="PF01103"/>
    </source>
</evidence>
<keyword evidence="10" id="KW-1185">Reference proteome</keyword>
<dbReference type="InterPro" id="IPR039910">
    <property type="entry name" value="D15-like"/>
</dbReference>
<gene>
    <name evidence="9" type="ORF">IX83_03230</name>
</gene>
<organism evidence="9 10">
    <name type="scientific">Basilea psittacipulmonis DSM 24701</name>
    <dbReference type="NCBI Taxonomy" id="1072685"/>
    <lineage>
        <taxon>Bacteria</taxon>
        <taxon>Pseudomonadati</taxon>
        <taxon>Pseudomonadota</taxon>
        <taxon>Betaproteobacteria</taxon>
        <taxon>Burkholderiales</taxon>
        <taxon>Alcaligenaceae</taxon>
        <taxon>Basilea</taxon>
    </lineage>
</organism>
<dbReference type="GO" id="GO:0019867">
    <property type="term" value="C:outer membrane"/>
    <property type="evidence" value="ECO:0007669"/>
    <property type="project" value="InterPro"/>
</dbReference>
<reference evidence="9 10" key="1">
    <citation type="journal article" date="2014" name="BMC Genomics">
        <title>A genomic perspective on a new bacterial genus and species from the Alcaligenaceae family, Basilea psittacipulmonis.</title>
        <authorList>
            <person name="Whiteson K.L."/>
            <person name="Hernandez D."/>
            <person name="Lazarevic V."/>
            <person name="Gaia N."/>
            <person name="Farinelli L."/>
            <person name="Francois P."/>
            <person name="Pilo P."/>
            <person name="Frey J."/>
            <person name="Schrenzel J."/>
        </authorList>
    </citation>
    <scope>NUCLEOTIDE SEQUENCE [LARGE SCALE GENOMIC DNA]</scope>
    <source>
        <strain evidence="9 10">DSM 24701</strain>
    </source>
</reference>
<proteinExistence type="predicted"/>
<evidence type="ECO:0000259" key="8">
    <source>
        <dbReference type="Pfam" id="PF07244"/>
    </source>
</evidence>
<keyword evidence="6" id="KW-0998">Cell outer membrane</keyword>
<feature type="domain" description="POTRA" evidence="8">
    <location>
        <begin position="191"/>
        <end position="266"/>
    </location>
</feature>
<dbReference type="EMBL" id="CP009238">
    <property type="protein sequence ID" value="AIL32448.1"/>
    <property type="molecule type" value="Genomic_DNA"/>
</dbReference>
<evidence type="ECO:0008006" key="11">
    <source>
        <dbReference type="Google" id="ProtNLM"/>
    </source>
</evidence>
<evidence type="ECO:0000313" key="9">
    <source>
        <dbReference type="EMBL" id="AIL32448.1"/>
    </source>
</evidence>
<evidence type="ECO:0000256" key="4">
    <source>
        <dbReference type="ARBA" id="ARBA00022729"/>
    </source>
</evidence>
<keyword evidence="3" id="KW-0812">Transmembrane</keyword>
<evidence type="ECO:0000256" key="6">
    <source>
        <dbReference type="ARBA" id="ARBA00023237"/>
    </source>
</evidence>
<comment type="subcellular location">
    <subcellularLocation>
        <location evidence="1">Membrane</location>
    </subcellularLocation>
</comment>
<dbReference type="PANTHER" id="PTHR12815:SF47">
    <property type="entry name" value="TRANSLOCATION AND ASSEMBLY MODULE SUBUNIT TAMA"/>
    <property type="match status" value="1"/>
</dbReference>
<evidence type="ECO:0000313" key="10">
    <source>
        <dbReference type="Proteomes" id="UP000028945"/>
    </source>
</evidence>
<evidence type="ECO:0000256" key="5">
    <source>
        <dbReference type="ARBA" id="ARBA00023136"/>
    </source>
</evidence>
<dbReference type="Gene3D" id="2.40.160.50">
    <property type="entry name" value="membrane protein fhac: a member of the omp85/tpsb transporter family"/>
    <property type="match status" value="1"/>
</dbReference>
<dbReference type="eggNOG" id="COG0729">
    <property type="taxonomic scope" value="Bacteria"/>
</dbReference>
<dbReference type="InterPro" id="IPR010827">
    <property type="entry name" value="BamA/TamA_POTRA"/>
</dbReference>
<evidence type="ECO:0000256" key="2">
    <source>
        <dbReference type="ARBA" id="ARBA00022452"/>
    </source>
</evidence>
<dbReference type="AlphaFoldDB" id="A0A077DGZ1"/>
<dbReference type="Pfam" id="PF07244">
    <property type="entry name" value="POTRA"/>
    <property type="match status" value="1"/>
</dbReference>
<feature type="domain" description="Bacterial surface antigen (D15)" evidence="7">
    <location>
        <begin position="382"/>
        <end position="583"/>
    </location>
</feature>
<evidence type="ECO:0000256" key="3">
    <source>
        <dbReference type="ARBA" id="ARBA00022692"/>
    </source>
</evidence>
<accession>A0A077DGZ1</accession>
<keyword evidence="5" id="KW-0472">Membrane</keyword>
<keyword evidence="4" id="KW-0732">Signal</keyword>
<dbReference type="STRING" id="1072685.IX83_03230"/>
<dbReference type="Pfam" id="PF01103">
    <property type="entry name" value="Omp85"/>
    <property type="match status" value="1"/>
</dbReference>
<protein>
    <recommendedName>
        <fullName evidence="11">Translocation and assembly module subunit TamA</fullName>
    </recommendedName>
</protein>
<evidence type="ECO:0000256" key="1">
    <source>
        <dbReference type="ARBA" id="ARBA00004370"/>
    </source>
</evidence>
<keyword evidence="2" id="KW-1134">Transmembrane beta strand</keyword>
<dbReference type="InterPro" id="IPR000184">
    <property type="entry name" value="Bac_surfAg_D15"/>
</dbReference>